<sequence length="92" mass="11002">MEEIKKNLEKKYEDNIARGLSREEALSKAIEEERNNHEKEDFEKAVREFLKEKFPEILAEEDPFQAFVDSLYLEYELLLSKVKAIFSSMKKR</sequence>
<organism evidence="1 2">
    <name type="scientific">Desulfurobacterium indicum</name>
    <dbReference type="NCBI Taxonomy" id="1914305"/>
    <lineage>
        <taxon>Bacteria</taxon>
        <taxon>Pseudomonadati</taxon>
        <taxon>Aquificota</taxon>
        <taxon>Aquificia</taxon>
        <taxon>Desulfurobacteriales</taxon>
        <taxon>Desulfurobacteriaceae</taxon>
        <taxon>Desulfurobacterium</taxon>
    </lineage>
</organism>
<gene>
    <name evidence="1" type="ORF">BLW93_04920</name>
</gene>
<protein>
    <submittedName>
        <fullName evidence="1">Uncharacterized protein</fullName>
    </submittedName>
</protein>
<name>A0A1R1MKZ9_9BACT</name>
<keyword evidence="2" id="KW-1185">Reference proteome</keyword>
<dbReference type="STRING" id="1914305.BLW93_04920"/>
<comment type="caution">
    <text evidence="1">The sequence shown here is derived from an EMBL/GenBank/DDBJ whole genome shotgun (WGS) entry which is preliminary data.</text>
</comment>
<accession>A0A1R1MKZ9</accession>
<proteinExistence type="predicted"/>
<dbReference type="RefSeq" id="WP_076712994.1">
    <property type="nucleotide sequence ID" value="NZ_MOEN01000015.1"/>
</dbReference>
<evidence type="ECO:0000313" key="1">
    <source>
        <dbReference type="EMBL" id="OMH40482.1"/>
    </source>
</evidence>
<reference evidence="1 2" key="1">
    <citation type="submission" date="2016-10" db="EMBL/GenBank/DDBJ databases">
        <title>Genome sequence of a sulfur-reducing bacterium Desulfurobacterium indicum K6013.</title>
        <authorList>
            <person name="Cao J."/>
            <person name="Shao Z."/>
            <person name="Alain K."/>
            <person name="Jebbar M."/>
        </authorList>
    </citation>
    <scope>NUCLEOTIDE SEQUENCE [LARGE SCALE GENOMIC DNA]</scope>
    <source>
        <strain evidence="1 2">K6013</strain>
    </source>
</reference>
<dbReference type="AlphaFoldDB" id="A0A1R1MKZ9"/>
<evidence type="ECO:0000313" key="2">
    <source>
        <dbReference type="Proteomes" id="UP000187408"/>
    </source>
</evidence>
<dbReference type="NCBIfam" id="NF038403">
    <property type="entry name" value="perm_prefix_1"/>
    <property type="match status" value="1"/>
</dbReference>
<dbReference type="InterPro" id="IPR047928">
    <property type="entry name" value="Perm_prefix_1"/>
</dbReference>
<dbReference type="Proteomes" id="UP000187408">
    <property type="component" value="Unassembled WGS sequence"/>
</dbReference>
<dbReference type="OrthoDB" id="15505at2"/>
<dbReference type="EMBL" id="MOEN01000015">
    <property type="protein sequence ID" value="OMH40482.1"/>
    <property type="molecule type" value="Genomic_DNA"/>
</dbReference>